<feature type="coiled-coil region" evidence="1">
    <location>
        <begin position="926"/>
        <end position="954"/>
    </location>
</feature>
<keyword evidence="2" id="KW-1185">Reference proteome</keyword>
<feature type="coiled-coil region" evidence="1">
    <location>
        <begin position="241"/>
        <end position="399"/>
    </location>
</feature>
<protein>
    <submittedName>
        <fullName evidence="3">Golgin subfamily A member 4-like</fullName>
    </submittedName>
</protein>
<evidence type="ECO:0000313" key="3">
    <source>
        <dbReference type="RefSeq" id="XP_046601890.1"/>
    </source>
</evidence>
<proteinExistence type="predicted"/>
<dbReference type="PANTHER" id="PTHR23159:SF60">
    <property type="entry name" value="SPINDLE ASSEMBLY ABNORMAL PROTEIN 4"/>
    <property type="match status" value="1"/>
</dbReference>
<reference evidence="3" key="1">
    <citation type="submission" date="2025-08" db="UniProtKB">
        <authorList>
            <consortium name="RefSeq"/>
        </authorList>
    </citation>
    <scope>IDENTIFICATION</scope>
    <source>
        <tissue evidence="3">Thorax and Abdomen</tissue>
    </source>
</reference>
<feature type="coiled-coil region" evidence="1">
    <location>
        <begin position="811"/>
        <end position="845"/>
    </location>
</feature>
<evidence type="ECO:0000313" key="2">
    <source>
        <dbReference type="Proteomes" id="UP000829291"/>
    </source>
</evidence>
<feature type="coiled-coil region" evidence="1">
    <location>
        <begin position="503"/>
        <end position="718"/>
    </location>
</feature>
<dbReference type="Proteomes" id="UP000829291">
    <property type="component" value="Chromosome 7"/>
</dbReference>
<gene>
    <name evidence="3" type="primary">LOC107226720</name>
</gene>
<accession>A0ABM3GNP6</accession>
<sequence>MSGECGLHPDLTMTSSQAVAIAASATLGRLNLLMRQVTDWQDERLALESKVMRLKSALQSLGGNVDETLKLDPVVVRQREEIGRLRLSEDRLGEEIRRLRVALVEAEEAITCSGAKRLKDKMARVRAAGAEERRRLSEEIEYLKTRVREAEEDSSCSALGRLRSKLREILNGDKIVERFISDVATRGCVTVVDLLREATRVKETLDQSIVENIWLRADNRRLTAALESATETGCSGYLETIERLGFRVKELERRNKELENDSQLVKRLGELEDELNIKRIELDDREASINALRNELLGAKTAYEIKAGELADIEFDKGELQRVNEEREQLEQRIGELQERIEEADFIARGAEAVRNELNRVKSEVLSLEIERDALIEDIEQMRNIISDRNEQIARILEENEQRDKARKSEIEGVRTKLRIALAEKKNLVSGCGNVEDEKTGRIGEASGDSKPLGKKIRALEGELVKLKELSMDPLIKNLGSTVRLERELAVERSTKESVIKESESLRVENGRLRCEKNELEVKLEEFRAQTTEFRNELVRLVEKNQQLLMEVDELKGIAENEMRLKKKLVILEDDNEQLKKDMHGLKSNDSVEIRIQQLDTELRKLKTEREALKTEYKKLVSANETLKIELTDRRTRNDELEERLKLNSRDCDALREKLAVVEEDLDEAKEEIGSLRTSADLVKGEFDDLKARNEVLVAEVKKLHAEAEEASKKEEESIRTKEWDKGTVVMDCGDYVRADREMKYFIHLQSLAVKRVADFISYVEGQTSLRPAMATFLEPTFTNVMILNVDENVRTTFRMSQKLSETIFNAEISVQRLETLRNEADHLRKERDCLNNGMEKLNSMLSKLGQNVLMQSPDHRHVGFWTTSDTDMDQCWSKSRNNIPRVVVSSQSCQNSEDQVYYPTFETEVLSDYTGEKFCTINNRISDLQREIKAKQQEAAERLIEMRETMRQERMRLMEIADRGSSSGVHSPAPSIILEEISHQNESTNTLTGLKQPSVVQRNANVLCTSEMADVIGKAGNSPQPFSSRMDSPFINHIDPLDLVSRISDSW</sequence>
<keyword evidence="1" id="KW-0175">Coiled coil</keyword>
<evidence type="ECO:0000256" key="1">
    <source>
        <dbReference type="SAM" id="Coils"/>
    </source>
</evidence>
<dbReference type="RefSeq" id="XP_046601890.1">
    <property type="nucleotide sequence ID" value="XM_046745934.1"/>
</dbReference>
<dbReference type="GeneID" id="107226720"/>
<name>A0ABM3GNP6_NEOLC</name>
<dbReference type="Gene3D" id="1.10.287.1490">
    <property type="match status" value="1"/>
</dbReference>
<organism evidence="2 3">
    <name type="scientific">Neodiprion lecontei</name>
    <name type="common">Redheaded pine sawfly</name>
    <dbReference type="NCBI Taxonomy" id="441921"/>
    <lineage>
        <taxon>Eukaryota</taxon>
        <taxon>Metazoa</taxon>
        <taxon>Ecdysozoa</taxon>
        <taxon>Arthropoda</taxon>
        <taxon>Hexapoda</taxon>
        <taxon>Insecta</taxon>
        <taxon>Pterygota</taxon>
        <taxon>Neoptera</taxon>
        <taxon>Endopterygota</taxon>
        <taxon>Hymenoptera</taxon>
        <taxon>Tenthredinoidea</taxon>
        <taxon>Diprionidae</taxon>
        <taxon>Diprioninae</taxon>
        <taxon>Neodiprion</taxon>
    </lineage>
</organism>
<dbReference type="PANTHER" id="PTHR23159">
    <property type="entry name" value="CENTROSOMAL PROTEIN 2"/>
    <property type="match status" value="1"/>
</dbReference>